<dbReference type="Pfam" id="PF04324">
    <property type="entry name" value="Fer2_BFD"/>
    <property type="match status" value="1"/>
</dbReference>
<gene>
    <name evidence="4" type="ORF">GCM10023340_22460</name>
</gene>
<dbReference type="InterPro" id="IPR051691">
    <property type="entry name" value="Metab_Enz_Cyan_OpOx_G3PDH"/>
</dbReference>
<evidence type="ECO:0000259" key="3">
    <source>
        <dbReference type="Pfam" id="PF07992"/>
    </source>
</evidence>
<organism evidence="4 5">
    <name type="scientific">Nocardioides marinquilinus</name>
    <dbReference type="NCBI Taxonomy" id="1210400"/>
    <lineage>
        <taxon>Bacteria</taxon>
        <taxon>Bacillati</taxon>
        <taxon>Actinomycetota</taxon>
        <taxon>Actinomycetes</taxon>
        <taxon>Propionibacteriales</taxon>
        <taxon>Nocardioidaceae</taxon>
        <taxon>Nocardioides</taxon>
    </lineage>
</organism>
<keyword evidence="5" id="KW-1185">Reference proteome</keyword>
<dbReference type="PANTHER" id="PTHR42949">
    <property type="entry name" value="ANAEROBIC GLYCEROL-3-PHOSPHATE DEHYDROGENASE SUBUNIT B"/>
    <property type="match status" value="1"/>
</dbReference>
<dbReference type="InterPro" id="IPR041854">
    <property type="entry name" value="BFD-like_2Fe2S-bd_dom_sf"/>
</dbReference>
<name>A0ABP9PRD2_9ACTN</name>
<dbReference type="Proteomes" id="UP001500221">
    <property type="component" value="Unassembled WGS sequence"/>
</dbReference>
<keyword evidence="1" id="KW-0560">Oxidoreductase</keyword>
<dbReference type="InterPro" id="IPR023753">
    <property type="entry name" value="FAD/NAD-binding_dom"/>
</dbReference>
<dbReference type="PRINTS" id="PR00368">
    <property type="entry name" value="FADPNR"/>
</dbReference>
<dbReference type="InterPro" id="IPR017224">
    <property type="entry name" value="Opine_Oxase_asu/HCN_bsu"/>
</dbReference>
<sequence length="477" mass="49135">MTEAFDVAVVGAGPAGMAAAVAAGERGLRVVLVDAGRRTGGQYWRRPTDDAEPDARFADLHRRLAALGDAVRHVAGQQVWFVEAGEPHALHLSPTVDAAIDVDLAPDADRAPARVEARALVLCPGGYDRQLPVPGWTLPGVMAAGGVQALLKASGTLAGSRAVVAGTGPFLLPVAAGLLRAGAEVVALCEAGSPSGWARTPRGVAAVPGKAAEAAAYAATLARHRVRLRTRTVVTEVRGDDHVTSVRLGRLDRQGRLRPGDGVEVEADLVALGWGFTSSLELLTAVGAATRVDDDGSLVVVVDDGQRTDVPGVLAAGEATGVGGADLAVAEGELAGLTAARDAGCAVDEARVRSVRRTVRRHRAFAAAMHRAHPVPAGWREWLRPDTVVCRCEEVTAGEVRTACDDLGAADARTVKLLTRCGMGWCQGRVCGYATAALAAPAGATPSADDLRSVARRSLAAPVSLGELARGVDGEDD</sequence>
<dbReference type="Gene3D" id="3.40.50.720">
    <property type="entry name" value="NAD(P)-binding Rossmann-like Domain"/>
    <property type="match status" value="1"/>
</dbReference>
<proteinExistence type="predicted"/>
<dbReference type="Gene3D" id="3.50.50.60">
    <property type="entry name" value="FAD/NAD(P)-binding domain"/>
    <property type="match status" value="2"/>
</dbReference>
<evidence type="ECO:0000256" key="1">
    <source>
        <dbReference type="ARBA" id="ARBA00023002"/>
    </source>
</evidence>
<evidence type="ECO:0000259" key="2">
    <source>
        <dbReference type="Pfam" id="PF04324"/>
    </source>
</evidence>
<dbReference type="SUPFAM" id="SSF51905">
    <property type="entry name" value="FAD/NAD(P)-binding domain"/>
    <property type="match status" value="1"/>
</dbReference>
<feature type="domain" description="BFD-like [2Fe-2S]-binding" evidence="2">
    <location>
        <begin position="388"/>
        <end position="438"/>
    </location>
</feature>
<feature type="domain" description="FAD/NAD(P)-binding" evidence="3">
    <location>
        <begin position="5"/>
        <end position="332"/>
    </location>
</feature>
<dbReference type="PRINTS" id="PR00469">
    <property type="entry name" value="PNDRDTASEII"/>
</dbReference>
<protein>
    <submittedName>
        <fullName evidence="4">NAD(P)/FAD-dependent oxidoreductase</fullName>
    </submittedName>
</protein>
<dbReference type="InterPro" id="IPR007419">
    <property type="entry name" value="BFD-like_2Fe2S-bd_dom"/>
</dbReference>
<evidence type="ECO:0000313" key="4">
    <source>
        <dbReference type="EMBL" id="GAA5148527.1"/>
    </source>
</evidence>
<dbReference type="EMBL" id="BAABKG010000003">
    <property type="protein sequence ID" value="GAA5148527.1"/>
    <property type="molecule type" value="Genomic_DNA"/>
</dbReference>
<dbReference type="PIRSF" id="PIRSF037495">
    <property type="entry name" value="Opine_OX_OoxA/HcnB"/>
    <property type="match status" value="1"/>
</dbReference>
<dbReference type="PANTHER" id="PTHR42949:SF3">
    <property type="entry name" value="ANAEROBIC GLYCEROL-3-PHOSPHATE DEHYDROGENASE SUBUNIT B"/>
    <property type="match status" value="1"/>
</dbReference>
<accession>A0ABP9PRD2</accession>
<dbReference type="CDD" id="cd19946">
    <property type="entry name" value="GlpA-like_Fer2_BFD-like"/>
    <property type="match status" value="1"/>
</dbReference>
<evidence type="ECO:0000313" key="5">
    <source>
        <dbReference type="Proteomes" id="UP001500221"/>
    </source>
</evidence>
<dbReference type="Gene3D" id="1.10.10.1100">
    <property type="entry name" value="BFD-like [2Fe-2S]-binding domain"/>
    <property type="match status" value="1"/>
</dbReference>
<reference evidence="5" key="1">
    <citation type="journal article" date="2019" name="Int. J. Syst. Evol. Microbiol.">
        <title>The Global Catalogue of Microorganisms (GCM) 10K type strain sequencing project: providing services to taxonomists for standard genome sequencing and annotation.</title>
        <authorList>
            <consortium name="The Broad Institute Genomics Platform"/>
            <consortium name="The Broad Institute Genome Sequencing Center for Infectious Disease"/>
            <person name="Wu L."/>
            <person name="Ma J."/>
        </authorList>
    </citation>
    <scope>NUCLEOTIDE SEQUENCE [LARGE SCALE GENOMIC DNA]</scope>
    <source>
        <strain evidence="5">JCM 18459</strain>
    </source>
</reference>
<comment type="caution">
    <text evidence="4">The sequence shown here is derived from an EMBL/GenBank/DDBJ whole genome shotgun (WGS) entry which is preliminary data.</text>
</comment>
<dbReference type="RefSeq" id="WP_345458356.1">
    <property type="nucleotide sequence ID" value="NZ_BAABKG010000003.1"/>
</dbReference>
<dbReference type="Pfam" id="PF07992">
    <property type="entry name" value="Pyr_redox_2"/>
    <property type="match status" value="1"/>
</dbReference>
<dbReference type="InterPro" id="IPR036188">
    <property type="entry name" value="FAD/NAD-bd_sf"/>
</dbReference>